<dbReference type="PANTHER" id="PTHR36030">
    <property type="entry name" value="CALMODULIN-BINDING DOMAIN-CONTAINING PROTEIN"/>
    <property type="match status" value="1"/>
</dbReference>
<gene>
    <name evidence="1" type="ORF">K7X08_019027</name>
</gene>
<sequence>MESSRKRRTGFIKGKLMKSLYRAVATPVKPTTSPTNYYSSESDSPQTVYHLHLHHHQPKENLVTYNPNGIIIVNQEKAALPLKPKVSYYIPPQSTQSNGTKTGNNYYAKMDKSYGDESVDIKAANYISCVQERFKLERTC</sequence>
<proteinExistence type="predicted"/>
<comment type="caution">
    <text evidence="1">The sequence shown here is derived from an EMBL/GenBank/DDBJ whole genome shotgun (WGS) entry which is preliminary data.</text>
</comment>
<protein>
    <submittedName>
        <fullName evidence="1">Uncharacterized protein</fullName>
    </submittedName>
</protein>
<dbReference type="PANTHER" id="PTHR36030:SF5">
    <property type="match status" value="1"/>
</dbReference>
<accession>A0A9Q1LY24</accession>
<reference evidence="2" key="1">
    <citation type="journal article" date="2023" name="Proc. Natl. Acad. Sci. U.S.A.">
        <title>Genomic and structural basis for evolution of tropane alkaloid biosynthesis.</title>
        <authorList>
            <person name="Wanga Y.-J."/>
            <person name="Taina T."/>
            <person name="Yua J.-Y."/>
            <person name="Lia J."/>
            <person name="Xua B."/>
            <person name="Chenc J."/>
            <person name="D'Auriad J.C."/>
            <person name="Huanga J.-P."/>
            <person name="Huanga S.-X."/>
        </authorList>
    </citation>
    <scope>NUCLEOTIDE SEQUENCE [LARGE SCALE GENOMIC DNA]</scope>
    <source>
        <strain evidence="2">cv. KIB-2019</strain>
    </source>
</reference>
<organism evidence="1 2">
    <name type="scientific">Anisodus acutangulus</name>
    <dbReference type="NCBI Taxonomy" id="402998"/>
    <lineage>
        <taxon>Eukaryota</taxon>
        <taxon>Viridiplantae</taxon>
        <taxon>Streptophyta</taxon>
        <taxon>Embryophyta</taxon>
        <taxon>Tracheophyta</taxon>
        <taxon>Spermatophyta</taxon>
        <taxon>Magnoliopsida</taxon>
        <taxon>eudicotyledons</taxon>
        <taxon>Gunneridae</taxon>
        <taxon>Pentapetalae</taxon>
        <taxon>asterids</taxon>
        <taxon>lamiids</taxon>
        <taxon>Solanales</taxon>
        <taxon>Solanaceae</taxon>
        <taxon>Solanoideae</taxon>
        <taxon>Hyoscyameae</taxon>
        <taxon>Anisodus</taxon>
    </lineage>
</organism>
<dbReference type="OrthoDB" id="911847at2759"/>
<keyword evidence="2" id="KW-1185">Reference proteome</keyword>
<evidence type="ECO:0000313" key="1">
    <source>
        <dbReference type="EMBL" id="KAJ8546444.1"/>
    </source>
</evidence>
<evidence type="ECO:0000313" key="2">
    <source>
        <dbReference type="Proteomes" id="UP001152561"/>
    </source>
</evidence>
<dbReference type="Proteomes" id="UP001152561">
    <property type="component" value="Unassembled WGS sequence"/>
</dbReference>
<dbReference type="AlphaFoldDB" id="A0A9Q1LY24"/>
<dbReference type="EMBL" id="JAJAGQ010000013">
    <property type="protein sequence ID" value="KAJ8546444.1"/>
    <property type="molecule type" value="Genomic_DNA"/>
</dbReference>
<name>A0A9Q1LY24_9SOLA</name>